<feature type="compositionally biased region" description="Basic and acidic residues" evidence="2">
    <location>
        <begin position="336"/>
        <end position="352"/>
    </location>
</feature>
<evidence type="ECO:0000259" key="3">
    <source>
        <dbReference type="Pfam" id="PF25055"/>
    </source>
</evidence>
<name>A0AAX6FCW4_IRIPA</name>
<dbReference type="PANTHER" id="PTHR46168:SF1">
    <property type="entry name" value="ARMADILLO REPEAT ONLY 4"/>
    <property type="match status" value="1"/>
</dbReference>
<dbReference type="GO" id="GO:0007166">
    <property type="term" value="P:cell surface receptor signaling pathway"/>
    <property type="evidence" value="ECO:0007669"/>
    <property type="project" value="InterPro"/>
</dbReference>
<evidence type="ECO:0000256" key="1">
    <source>
        <dbReference type="PROSITE-ProRule" id="PRU00259"/>
    </source>
</evidence>
<gene>
    <name evidence="4" type="ORF">M6B38_140555</name>
</gene>
<evidence type="ECO:0000256" key="2">
    <source>
        <dbReference type="SAM" id="MobiDB-lite"/>
    </source>
</evidence>
<dbReference type="Pfam" id="PF25055">
    <property type="entry name" value="DUF7792"/>
    <property type="match status" value="1"/>
</dbReference>
<dbReference type="EMBL" id="JANAVB010029817">
    <property type="protein sequence ID" value="KAJ6814234.1"/>
    <property type="molecule type" value="Genomic_DNA"/>
</dbReference>
<proteinExistence type="predicted"/>
<keyword evidence="5" id="KW-1185">Reference proteome</keyword>
<dbReference type="SUPFAM" id="SSF48371">
    <property type="entry name" value="ARM repeat"/>
    <property type="match status" value="1"/>
</dbReference>
<dbReference type="SMART" id="SM00185">
    <property type="entry name" value="ARM"/>
    <property type="match status" value="4"/>
</dbReference>
<organism evidence="4 5">
    <name type="scientific">Iris pallida</name>
    <name type="common">Sweet iris</name>
    <dbReference type="NCBI Taxonomy" id="29817"/>
    <lineage>
        <taxon>Eukaryota</taxon>
        <taxon>Viridiplantae</taxon>
        <taxon>Streptophyta</taxon>
        <taxon>Embryophyta</taxon>
        <taxon>Tracheophyta</taxon>
        <taxon>Spermatophyta</taxon>
        <taxon>Magnoliopsida</taxon>
        <taxon>Liliopsida</taxon>
        <taxon>Asparagales</taxon>
        <taxon>Iridaceae</taxon>
        <taxon>Iridoideae</taxon>
        <taxon>Irideae</taxon>
        <taxon>Iris</taxon>
    </lineage>
</organism>
<dbReference type="InterPro" id="IPR036537">
    <property type="entry name" value="Adaptor_Cbl_N_dom_sf"/>
</dbReference>
<dbReference type="Pfam" id="PF00514">
    <property type="entry name" value="Arm"/>
    <property type="match status" value="1"/>
</dbReference>
<evidence type="ECO:0000313" key="4">
    <source>
        <dbReference type="EMBL" id="KAJ6814234.1"/>
    </source>
</evidence>
<accession>A0AAX6FCW4</accession>
<feature type="repeat" description="ARM" evidence="1">
    <location>
        <begin position="203"/>
        <end position="246"/>
    </location>
</feature>
<dbReference type="InterPro" id="IPR011989">
    <property type="entry name" value="ARM-like"/>
</dbReference>
<protein>
    <recommendedName>
        <fullName evidence="3">DUF7792 domain-containing protein</fullName>
    </recommendedName>
</protein>
<dbReference type="AlphaFoldDB" id="A0AAX6FCW4"/>
<dbReference type="InterPro" id="IPR016024">
    <property type="entry name" value="ARM-type_fold"/>
</dbReference>
<reference evidence="4" key="2">
    <citation type="submission" date="2023-04" db="EMBL/GenBank/DDBJ databases">
        <authorList>
            <person name="Bruccoleri R.E."/>
            <person name="Oakeley E.J."/>
            <person name="Faust A.-M."/>
            <person name="Dessus-Babus S."/>
            <person name="Altorfer M."/>
            <person name="Burckhardt D."/>
            <person name="Oertli M."/>
            <person name="Naumann U."/>
            <person name="Petersen F."/>
            <person name="Wong J."/>
        </authorList>
    </citation>
    <scope>NUCLEOTIDE SEQUENCE</scope>
    <source>
        <strain evidence="4">GSM-AAB239-AS_SAM_17_03QT</strain>
        <tissue evidence="4">Leaf</tissue>
    </source>
</reference>
<dbReference type="PANTHER" id="PTHR46168">
    <property type="entry name" value="ARMADILLO REPEAT ONLY 4"/>
    <property type="match status" value="1"/>
</dbReference>
<comment type="caution">
    <text evidence="4">The sequence shown here is derived from an EMBL/GenBank/DDBJ whole genome shotgun (WGS) entry which is preliminary data.</text>
</comment>
<dbReference type="Gene3D" id="1.25.10.10">
    <property type="entry name" value="Leucine-rich Repeat Variant"/>
    <property type="match status" value="3"/>
</dbReference>
<feature type="domain" description="DUF7792" evidence="3">
    <location>
        <begin position="20"/>
        <end position="138"/>
    </location>
</feature>
<sequence length="605" mass="65198">MSSAASAAAIAAPDPKSIDDELSLPILLAERVLKAVREADSFKHECGDVGRQVHLLSSLLRSALRSSASSAYERPVRRIFSSCSATLDRALSLILRCKHRSSFLRRVAAITTTSSADFKRLSSLLDASLADLRWLLSLHSSPDPVLSLPPIASTDPILSWVWSFLAAISNPSSSPSATADAANSLAGLALDNSRNRKILFQEGALPPLLALMSNPSFLDAQLAATTAVYNLAADAELVGLIVQERAVPTIVQVLSDSPMRLQTKLAELVARMASFDVVAQEEFALENVIRPLVSSLSMELPLVDLKPPAAKKATSIHSLVKGMAATTAVSSSNSLTRKERENVTRRERDNESPEVKLALKTACAHALWMLARNSATNSRKITETKGLLCLSKIVEREKGELQHHCFMALAEIAAVAETNEEIRRSAFKTNSPAAKSAVEQLLRVAEQQGSTPALQIAAVRSIGSLARTFSARETQVMSPLVAQLGHWNQDVAAEAAIALGKFVNNENYLHLEHSKAMIEFGAVAPLIRLVRSGEKSQLPALVVLCCLALNVPNSEALERTLGVLESAAHSGLSQNHSVKELLLEAICHLQLYRVGAHTHKDSYTL</sequence>
<feature type="region of interest" description="Disordered" evidence="2">
    <location>
        <begin position="330"/>
        <end position="352"/>
    </location>
</feature>
<reference evidence="4" key="1">
    <citation type="journal article" date="2023" name="GigaByte">
        <title>Genome assembly of the bearded iris, Iris pallida Lam.</title>
        <authorList>
            <person name="Bruccoleri R.E."/>
            <person name="Oakeley E.J."/>
            <person name="Faust A.M.E."/>
            <person name="Altorfer M."/>
            <person name="Dessus-Babus S."/>
            <person name="Burckhardt D."/>
            <person name="Oertli M."/>
            <person name="Naumann U."/>
            <person name="Petersen F."/>
            <person name="Wong J."/>
        </authorList>
    </citation>
    <scope>NUCLEOTIDE SEQUENCE</scope>
    <source>
        <strain evidence="4">GSM-AAB239-AS_SAM_17_03QT</strain>
    </source>
</reference>
<evidence type="ECO:0000313" key="5">
    <source>
        <dbReference type="Proteomes" id="UP001140949"/>
    </source>
</evidence>
<dbReference type="Proteomes" id="UP001140949">
    <property type="component" value="Unassembled WGS sequence"/>
</dbReference>
<dbReference type="InterPro" id="IPR000225">
    <property type="entry name" value="Armadillo"/>
</dbReference>
<dbReference type="InterPro" id="IPR056694">
    <property type="entry name" value="DUF7792"/>
</dbReference>
<dbReference type="PROSITE" id="PS50176">
    <property type="entry name" value="ARM_REPEAT"/>
    <property type="match status" value="1"/>
</dbReference>
<dbReference type="Gene3D" id="1.20.930.20">
    <property type="entry name" value="Adaptor protein Cbl, N-terminal domain"/>
    <property type="match status" value="1"/>
</dbReference>